<dbReference type="AlphaFoldDB" id="A0AAD6RKT2"/>
<dbReference type="Proteomes" id="UP001164929">
    <property type="component" value="Chromosome 1"/>
</dbReference>
<proteinExistence type="predicted"/>
<gene>
    <name evidence="1" type="ORF">NC653_001284</name>
</gene>
<accession>A0AAD6RKT2</accession>
<sequence length="74" mass="8331">MLLLFLGITLITIISFHFLFKFKNKINILPSSASPPSPPAALVIPRKHLPLRSLQGKVLSGFPRCIYVVHVFIY</sequence>
<organism evidence="1 2">
    <name type="scientific">Populus alba x Populus x berolinensis</name>
    <dbReference type="NCBI Taxonomy" id="444605"/>
    <lineage>
        <taxon>Eukaryota</taxon>
        <taxon>Viridiplantae</taxon>
        <taxon>Streptophyta</taxon>
        <taxon>Embryophyta</taxon>
        <taxon>Tracheophyta</taxon>
        <taxon>Spermatophyta</taxon>
        <taxon>Magnoliopsida</taxon>
        <taxon>eudicotyledons</taxon>
        <taxon>Gunneridae</taxon>
        <taxon>Pentapetalae</taxon>
        <taxon>rosids</taxon>
        <taxon>fabids</taxon>
        <taxon>Malpighiales</taxon>
        <taxon>Salicaceae</taxon>
        <taxon>Saliceae</taxon>
        <taxon>Populus</taxon>
    </lineage>
</organism>
<keyword evidence="2" id="KW-1185">Reference proteome</keyword>
<evidence type="ECO:0000313" key="1">
    <source>
        <dbReference type="EMBL" id="KAJ7010773.1"/>
    </source>
</evidence>
<protein>
    <submittedName>
        <fullName evidence="1">Uncharacterized protein</fullName>
    </submittedName>
</protein>
<dbReference type="EMBL" id="JAQIZT010000001">
    <property type="protein sequence ID" value="KAJ7010773.1"/>
    <property type="molecule type" value="Genomic_DNA"/>
</dbReference>
<reference evidence="1 2" key="1">
    <citation type="journal article" date="2023" name="Mol. Ecol. Resour.">
        <title>Chromosome-level genome assembly of a triploid poplar Populus alba 'Berolinensis'.</title>
        <authorList>
            <person name="Chen S."/>
            <person name="Yu Y."/>
            <person name="Wang X."/>
            <person name="Wang S."/>
            <person name="Zhang T."/>
            <person name="Zhou Y."/>
            <person name="He R."/>
            <person name="Meng N."/>
            <person name="Wang Y."/>
            <person name="Liu W."/>
            <person name="Liu Z."/>
            <person name="Liu J."/>
            <person name="Guo Q."/>
            <person name="Huang H."/>
            <person name="Sederoff R.R."/>
            <person name="Wang G."/>
            <person name="Qu G."/>
            <person name="Chen S."/>
        </authorList>
    </citation>
    <scope>NUCLEOTIDE SEQUENCE [LARGE SCALE GENOMIC DNA]</scope>
    <source>
        <strain evidence="1">SC-2020</strain>
    </source>
</reference>
<comment type="caution">
    <text evidence="1">The sequence shown here is derived from an EMBL/GenBank/DDBJ whole genome shotgun (WGS) entry which is preliminary data.</text>
</comment>
<evidence type="ECO:0000313" key="2">
    <source>
        <dbReference type="Proteomes" id="UP001164929"/>
    </source>
</evidence>
<name>A0AAD6RKT2_9ROSI</name>